<dbReference type="EMBL" id="JBHULL010000008">
    <property type="protein sequence ID" value="MFD2582907.1"/>
    <property type="molecule type" value="Genomic_DNA"/>
</dbReference>
<accession>A0ABW5MI74</accession>
<dbReference type="RefSeq" id="WP_379078416.1">
    <property type="nucleotide sequence ID" value="NZ_JBHULL010000008.1"/>
</dbReference>
<evidence type="ECO:0000256" key="1">
    <source>
        <dbReference type="SAM" id="SignalP"/>
    </source>
</evidence>
<protein>
    <submittedName>
        <fullName evidence="2">DUF6624 domain-containing protein</fullName>
    </submittedName>
</protein>
<comment type="caution">
    <text evidence="2">The sequence shown here is derived from an EMBL/GenBank/DDBJ whole genome shotgun (WGS) entry which is preliminary data.</text>
</comment>
<keyword evidence="3" id="KW-1185">Reference proteome</keyword>
<reference evidence="3" key="1">
    <citation type="journal article" date="2019" name="Int. J. Syst. Evol. Microbiol.">
        <title>The Global Catalogue of Microorganisms (GCM) 10K type strain sequencing project: providing services to taxonomists for standard genome sequencing and annotation.</title>
        <authorList>
            <consortium name="The Broad Institute Genomics Platform"/>
            <consortium name="The Broad Institute Genome Sequencing Center for Infectious Disease"/>
            <person name="Wu L."/>
            <person name="Ma J."/>
        </authorList>
    </citation>
    <scope>NUCLEOTIDE SEQUENCE [LARGE SCALE GENOMIC DNA]</scope>
    <source>
        <strain evidence="3">KCTC 42866</strain>
    </source>
</reference>
<evidence type="ECO:0000313" key="2">
    <source>
        <dbReference type="EMBL" id="MFD2582907.1"/>
    </source>
</evidence>
<keyword evidence="1" id="KW-0732">Signal</keyword>
<name>A0ABW5MI74_9SPHI</name>
<sequence length="209" mass="23752">MKYCYITLLSLLAVTACAQVNPRLAKTIDSLYQEDQAVQLKLKAMSERNAPKDSLKLQDSLKKQTYVRGIQAAKAIYNQYGYPTAQMVGADAAHHFFVLIQHADSDPKFQVTMLPVLDEQSKKGNITRKDYAYLYDRVQRNTGGKQLYGTQPSYDKTGNLFDANNKIIFPADLADPQHVDDRRKEVGLEPLEKYYEAILQMLGRPRKIS</sequence>
<dbReference type="PROSITE" id="PS51257">
    <property type="entry name" value="PROKAR_LIPOPROTEIN"/>
    <property type="match status" value="1"/>
</dbReference>
<evidence type="ECO:0000313" key="3">
    <source>
        <dbReference type="Proteomes" id="UP001597461"/>
    </source>
</evidence>
<feature type="chain" id="PRO_5046323052" evidence="1">
    <location>
        <begin position="19"/>
        <end position="209"/>
    </location>
</feature>
<gene>
    <name evidence="2" type="ORF">ACFSR6_10425</name>
</gene>
<dbReference type="InterPro" id="IPR046732">
    <property type="entry name" value="DUF6624"/>
</dbReference>
<dbReference type="Proteomes" id="UP001597461">
    <property type="component" value="Unassembled WGS sequence"/>
</dbReference>
<organism evidence="2 3">
    <name type="scientific">Pedobacter vanadiisoli</name>
    <dbReference type="NCBI Taxonomy" id="1761975"/>
    <lineage>
        <taxon>Bacteria</taxon>
        <taxon>Pseudomonadati</taxon>
        <taxon>Bacteroidota</taxon>
        <taxon>Sphingobacteriia</taxon>
        <taxon>Sphingobacteriales</taxon>
        <taxon>Sphingobacteriaceae</taxon>
        <taxon>Pedobacter</taxon>
    </lineage>
</organism>
<proteinExistence type="predicted"/>
<dbReference type="Pfam" id="PF20329">
    <property type="entry name" value="DUF6624"/>
    <property type="match status" value="1"/>
</dbReference>
<feature type="signal peptide" evidence="1">
    <location>
        <begin position="1"/>
        <end position="18"/>
    </location>
</feature>